<organism evidence="1 2">
    <name type="scientific">Arthrobacter caoxuetaonis</name>
    <dbReference type="NCBI Taxonomy" id="2886935"/>
    <lineage>
        <taxon>Bacteria</taxon>
        <taxon>Bacillati</taxon>
        <taxon>Actinomycetota</taxon>
        <taxon>Actinomycetes</taxon>
        <taxon>Micrococcales</taxon>
        <taxon>Micrococcaceae</taxon>
        <taxon>Arthrobacter</taxon>
    </lineage>
</organism>
<gene>
    <name evidence="1" type="ORF">LJ757_15995</name>
</gene>
<dbReference type="RefSeq" id="WP_227897280.1">
    <property type="nucleotide sequence ID" value="NZ_CP099467.1"/>
</dbReference>
<protein>
    <submittedName>
        <fullName evidence="1">Uncharacterized protein</fullName>
    </submittedName>
</protein>
<proteinExistence type="predicted"/>
<comment type="caution">
    <text evidence="1">The sequence shown here is derived from an EMBL/GenBank/DDBJ whole genome shotgun (WGS) entry which is preliminary data.</text>
</comment>
<sequence length="266" mass="29947">MDTFTITTTVTFHPLRVPPRCRKPRRVEETFTVTTDIPSVTAADAPVACIFDPGYQRLTHDETDEIALRTFDGSFYIQRRDVNAGDEDFPSERTWESRETDQVAAEREAHGRLWKYLVIDGKVWETIGEPYYSVNTYGTGNNHGGTGLSLNLLSAGQDVSSLDYAATELEAAIDGALEVAEARRDTEYFEHIRSFKGVNVILPEAFRIIPRDMRKTSKEAEVRVVADAMSAALSGPLDREKIRTVREALKELEDIMFNHGIDEVSR</sequence>
<evidence type="ECO:0000313" key="1">
    <source>
        <dbReference type="EMBL" id="MCC3299293.1"/>
    </source>
</evidence>
<accession>A0A9X1SDK3</accession>
<dbReference type="AlphaFoldDB" id="A0A9X1SDK3"/>
<name>A0A9X1SDK3_9MICC</name>
<keyword evidence="2" id="KW-1185">Reference proteome</keyword>
<dbReference type="EMBL" id="JAJFZV010000018">
    <property type="protein sequence ID" value="MCC3299293.1"/>
    <property type="molecule type" value="Genomic_DNA"/>
</dbReference>
<evidence type="ECO:0000313" key="2">
    <source>
        <dbReference type="Proteomes" id="UP001139158"/>
    </source>
</evidence>
<reference evidence="1" key="1">
    <citation type="submission" date="2021-10" db="EMBL/GenBank/DDBJ databases">
        <title>Novel species in genus Arthrobacter.</title>
        <authorList>
            <person name="Liu Y."/>
        </authorList>
    </citation>
    <scope>NUCLEOTIDE SEQUENCE</scope>
    <source>
        <strain evidence="1">Zg-Y453</strain>
    </source>
</reference>
<dbReference type="Proteomes" id="UP001139158">
    <property type="component" value="Unassembled WGS sequence"/>
</dbReference>